<accession>A0ABR6IEP2</accession>
<evidence type="ECO:0000313" key="2">
    <source>
        <dbReference type="Proteomes" id="UP000551353"/>
    </source>
</evidence>
<keyword evidence="2" id="KW-1185">Reference proteome</keyword>
<evidence type="ECO:0000313" key="1">
    <source>
        <dbReference type="EMBL" id="MBB4226342.1"/>
    </source>
</evidence>
<proteinExistence type="predicted"/>
<sequence length="68" mass="7773">MTNASSVFSLHRHIIADWIQLSVDCGHHWRGFRNSLLGDNPLSQAFRHFRLLATLDGRDVKAGYNVPR</sequence>
<dbReference type="Proteomes" id="UP000551353">
    <property type="component" value="Unassembled WGS sequence"/>
</dbReference>
<protein>
    <submittedName>
        <fullName evidence="1">Uncharacterized protein</fullName>
    </submittedName>
</protein>
<organism evidence="1 2">
    <name type="scientific">Rhizobium mongolense</name>
    <dbReference type="NCBI Taxonomy" id="57676"/>
    <lineage>
        <taxon>Bacteria</taxon>
        <taxon>Pseudomonadati</taxon>
        <taxon>Pseudomonadota</taxon>
        <taxon>Alphaproteobacteria</taxon>
        <taxon>Hyphomicrobiales</taxon>
        <taxon>Rhizobiaceae</taxon>
        <taxon>Rhizobium/Agrobacterium group</taxon>
        <taxon>Rhizobium</taxon>
    </lineage>
</organism>
<reference evidence="1 2" key="1">
    <citation type="submission" date="2020-08" db="EMBL/GenBank/DDBJ databases">
        <title>Genomic Encyclopedia of Type Strains, Phase IV (KMG-V): Genome sequencing to study the core and pangenomes of soil and plant-associated prokaryotes.</title>
        <authorList>
            <person name="Whitman W."/>
        </authorList>
    </citation>
    <scope>NUCLEOTIDE SEQUENCE [LARGE SCALE GENOMIC DNA]</scope>
    <source>
        <strain evidence="1 2">SEMIA 4087</strain>
    </source>
</reference>
<gene>
    <name evidence="1" type="ORF">GGD56_000162</name>
</gene>
<comment type="caution">
    <text evidence="1">The sequence shown here is derived from an EMBL/GenBank/DDBJ whole genome shotgun (WGS) entry which is preliminary data.</text>
</comment>
<name>A0ABR6IEP2_9HYPH</name>
<dbReference type="EMBL" id="JACIFX010000001">
    <property type="protein sequence ID" value="MBB4226342.1"/>
    <property type="molecule type" value="Genomic_DNA"/>
</dbReference>